<evidence type="ECO:0000256" key="2">
    <source>
        <dbReference type="ARBA" id="ARBA00023315"/>
    </source>
</evidence>
<evidence type="ECO:0000313" key="7">
    <source>
        <dbReference type="Proteomes" id="UP000094969"/>
    </source>
</evidence>
<evidence type="ECO:0000256" key="4">
    <source>
        <dbReference type="ARBA" id="ARBA00051334"/>
    </source>
</evidence>
<dbReference type="InterPro" id="IPR000182">
    <property type="entry name" value="GNAT_dom"/>
</dbReference>
<dbReference type="PANTHER" id="PTHR43072">
    <property type="entry name" value="N-ACETYLTRANSFERASE"/>
    <property type="match status" value="1"/>
</dbReference>
<keyword evidence="2" id="KW-0012">Acyltransferase</keyword>
<keyword evidence="7" id="KW-1185">Reference proteome</keyword>
<dbReference type="AlphaFoldDB" id="A0A1D7U8E4"/>
<proteinExistence type="predicted"/>
<dbReference type="InterPro" id="IPR016181">
    <property type="entry name" value="Acyl_CoA_acyltransferase"/>
</dbReference>
<dbReference type="PROSITE" id="PS51186">
    <property type="entry name" value="GNAT"/>
    <property type="match status" value="1"/>
</dbReference>
<dbReference type="Gene3D" id="3.40.630.30">
    <property type="match status" value="1"/>
</dbReference>
<reference evidence="6 7" key="1">
    <citation type="journal article" date="2015" name="Antonie Van Leeuwenhoek">
        <title>Bosea vaviloviae sp. nov., a new species of slow-growing rhizobia isolated from nodules of the relict species Vavilovia formosa (Stev.) Fed.</title>
        <authorList>
            <person name="Safronova V.I."/>
            <person name="Kuznetsova I.G."/>
            <person name="Sazanova A.L."/>
            <person name="Kimeklis A.K."/>
            <person name="Belimov A.A."/>
            <person name="Andronov E.E."/>
            <person name="Pinaev A.G."/>
            <person name="Chizhevskaya E.P."/>
            <person name="Pukhaev A.R."/>
            <person name="Popov K.P."/>
            <person name="Willems A."/>
            <person name="Tikhonovich I.A."/>
        </authorList>
    </citation>
    <scope>NUCLEOTIDE SEQUENCE [LARGE SCALE GENOMIC DNA]</scope>
    <source>
        <strain evidence="6 7">Vaf18</strain>
    </source>
</reference>
<dbReference type="EMBL" id="CP017147">
    <property type="protein sequence ID" value="AOO83652.1"/>
    <property type="molecule type" value="Genomic_DNA"/>
</dbReference>
<sequence>MSIRPALAADLPAILAIYNAVIATSTAVYTETPATLADRQAWFAARTEQDYPVLVADEGGEAVGYASFGDFRAWPGYRHTVEHSVHIRADRQGGGLGKELVSALFPYAAKLDKHVMIAGIDAANEASLRMHERLGFSQAGRFNEVGRKFDRWLDLVFLQRFL</sequence>
<protein>
    <submittedName>
        <fullName evidence="6">GNAT family N-acetyltransferase</fullName>
    </submittedName>
</protein>
<organism evidence="6 7">
    <name type="scientific">Bosea vaviloviae</name>
    <dbReference type="NCBI Taxonomy" id="1526658"/>
    <lineage>
        <taxon>Bacteria</taxon>
        <taxon>Pseudomonadati</taxon>
        <taxon>Pseudomonadota</taxon>
        <taxon>Alphaproteobacteria</taxon>
        <taxon>Hyphomicrobiales</taxon>
        <taxon>Boseaceae</taxon>
        <taxon>Bosea</taxon>
    </lineage>
</organism>
<dbReference type="GO" id="GO:0016747">
    <property type="term" value="F:acyltransferase activity, transferring groups other than amino-acyl groups"/>
    <property type="evidence" value="ECO:0007669"/>
    <property type="project" value="InterPro"/>
</dbReference>
<dbReference type="SUPFAM" id="SSF55729">
    <property type="entry name" value="Acyl-CoA N-acyltransferases (Nat)"/>
    <property type="match status" value="1"/>
</dbReference>
<name>A0A1D7U8E4_9HYPH</name>
<dbReference type="PANTHER" id="PTHR43072:SF23">
    <property type="entry name" value="UPF0039 PROTEIN C11D3.02C"/>
    <property type="match status" value="1"/>
</dbReference>
<evidence type="ECO:0000259" key="5">
    <source>
        <dbReference type="PROSITE" id="PS51186"/>
    </source>
</evidence>
<dbReference type="Pfam" id="PF13302">
    <property type="entry name" value="Acetyltransf_3"/>
    <property type="match status" value="1"/>
</dbReference>
<accession>A0A1D7U8E4</accession>
<evidence type="ECO:0000256" key="1">
    <source>
        <dbReference type="ARBA" id="ARBA00022679"/>
    </source>
</evidence>
<dbReference type="Proteomes" id="UP000094969">
    <property type="component" value="Chromosome"/>
</dbReference>
<dbReference type="CDD" id="cd04301">
    <property type="entry name" value="NAT_SF"/>
    <property type="match status" value="1"/>
</dbReference>
<comment type="catalytic activity">
    <reaction evidence="3">
        <text>L-methionine sulfoximine + acetyl-CoA = N-acetyl-L-methionine sulfoximine + CoA + H(+)</text>
        <dbReference type="Rhea" id="RHEA:47660"/>
        <dbReference type="ChEBI" id="CHEBI:15378"/>
        <dbReference type="ChEBI" id="CHEBI:57287"/>
        <dbReference type="ChEBI" id="CHEBI:57288"/>
        <dbReference type="ChEBI" id="CHEBI:87826"/>
        <dbReference type="ChEBI" id="CHEBI:87827"/>
    </reaction>
</comment>
<evidence type="ECO:0000313" key="6">
    <source>
        <dbReference type="EMBL" id="AOO83652.1"/>
    </source>
</evidence>
<dbReference type="KEGG" id="bvv:BHK69_27250"/>
<evidence type="ECO:0000256" key="3">
    <source>
        <dbReference type="ARBA" id="ARBA00050603"/>
    </source>
</evidence>
<dbReference type="FunFam" id="3.40.630.30:FF:000026">
    <property type="entry name" value="Phosphinothricin acetyltransferase"/>
    <property type="match status" value="1"/>
</dbReference>
<comment type="catalytic activity">
    <reaction evidence="4">
        <text>L-methionine sulfone + acetyl-CoA = N-acetyl-L-methionine sulfone + CoA + H(+)</text>
        <dbReference type="Rhea" id="RHEA:47656"/>
        <dbReference type="ChEBI" id="CHEBI:15378"/>
        <dbReference type="ChEBI" id="CHEBI:57287"/>
        <dbReference type="ChEBI" id="CHEBI:57288"/>
        <dbReference type="ChEBI" id="CHEBI:87824"/>
        <dbReference type="ChEBI" id="CHEBI:87825"/>
    </reaction>
</comment>
<dbReference type="OrthoDB" id="5459937at2"/>
<keyword evidence="1 6" id="KW-0808">Transferase</keyword>
<gene>
    <name evidence="6" type="ORF">BHK69_27250</name>
</gene>
<feature type="domain" description="N-acetyltransferase" evidence="5">
    <location>
        <begin position="1"/>
        <end position="162"/>
    </location>
</feature>
<dbReference type="STRING" id="1526658.BHK69_27250"/>
<dbReference type="RefSeq" id="WP_069692848.1">
    <property type="nucleotide sequence ID" value="NZ_CP017147.1"/>
</dbReference>